<sequence length="150" mass="16866">MMHDFIVQEAGFALDDMPGVSRIAHDKSVRYLFKDRVLLRFKHGSARGLGSNIDTQANDDFIDAQVDLLGMPEAMKVELLWYENRLRTKLDRVEVTARDGKRRLWGYPMGSEPDIATLPFDAPVDPIVPTKTAPLVTVKPVPKTDTKDGE</sequence>
<evidence type="ECO:0000313" key="2">
    <source>
        <dbReference type="Proteomes" id="UP000294664"/>
    </source>
</evidence>
<evidence type="ECO:0000313" key="1">
    <source>
        <dbReference type="EMBL" id="TCT02843.1"/>
    </source>
</evidence>
<dbReference type="Proteomes" id="UP000294664">
    <property type="component" value="Unassembled WGS sequence"/>
</dbReference>
<organism evidence="1 2">
    <name type="scientific">Aquabacter spiritensis</name>
    <dbReference type="NCBI Taxonomy" id="933073"/>
    <lineage>
        <taxon>Bacteria</taxon>
        <taxon>Pseudomonadati</taxon>
        <taxon>Pseudomonadota</taxon>
        <taxon>Alphaproteobacteria</taxon>
        <taxon>Hyphomicrobiales</taxon>
        <taxon>Xanthobacteraceae</taxon>
        <taxon>Aquabacter</taxon>
    </lineage>
</organism>
<reference evidence="1 2" key="1">
    <citation type="submission" date="2019-03" db="EMBL/GenBank/DDBJ databases">
        <title>Genomic Encyclopedia of Type Strains, Phase IV (KMG-IV): sequencing the most valuable type-strain genomes for metagenomic binning, comparative biology and taxonomic classification.</title>
        <authorList>
            <person name="Goeker M."/>
        </authorList>
    </citation>
    <scope>NUCLEOTIDE SEQUENCE [LARGE SCALE GENOMIC DNA]</scope>
    <source>
        <strain evidence="1 2">DSM 9035</strain>
    </source>
</reference>
<dbReference type="EMBL" id="SMAI01000011">
    <property type="protein sequence ID" value="TCT02843.1"/>
    <property type="molecule type" value="Genomic_DNA"/>
</dbReference>
<proteinExistence type="predicted"/>
<protein>
    <submittedName>
        <fullName evidence="1">Uncharacterized protein</fullName>
    </submittedName>
</protein>
<comment type="caution">
    <text evidence="1">The sequence shown here is derived from an EMBL/GenBank/DDBJ whole genome shotgun (WGS) entry which is preliminary data.</text>
</comment>
<accession>A0A4R3LQR2</accession>
<dbReference type="AlphaFoldDB" id="A0A4R3LQR2"/>
<name>A0A4R3LQR2_9HYPH</name>
<keyword evidence="2" id="KW-1185">Reference proteome</keyword>
<gene>
    <name evidence="1" type="ORF">EDC64_11115</name>
</gene>